<dbReference type="PANTHER" id="PTHR11814">
    <property type="entry name" value="SULFATE TRANSPORTER"/>
    <property type="match status" value="1"/>
</dbReference>
<protein>
    <recommendedName>
        <fullName evidence="3">carbonic anhydrase</fullName>
        <ecNumber evidence="3">4.2.1.1</ecNumber>
    </recommendedName>
</protein>
<dbReference type="RefSeq" id="WP_157508801.1">
    <property type="nucleotide sequence ID" value="NZ_LAIR01000002.1"/>
</dbReference>
<dbReference type="PATRIC" id="fig|1631356.3.peg.2040"/>
<dbReference type="InterPro" id="IPR001765">
    <property type="entry name" value="Carbonic_anhydrase"/>
</dbReference>
<name>A0A0L6CI66_9MICO</name>
<feature type="transmembrane region" description="Helical" evidence="12">
    <location>
        <begin position="317"/>
        <end position="345"/>
    </location>
</feature>
<dbReference type="GO" id="GO:0015976">
    <property type="term" value="P:carbon utilization"/>
    <property type="evidence" value="ECO:0007669"/>
    <property type="project" value="InterPro"/>
</dbReference>
<evidence type="ECO:0000256" key="12">
    <source>
        <dbReference type="SAM" id="Phobius"/>
    </source>
</evidence>
<comment type="subcellular location">
    <subcellularLocation>
        <location evidence="1">Membrane</location>
        <topology evidence="1">Multi-pass membrane protein</topology>
    </subcellularLocation>
</comment>
<feature type="domain" description="SLC26A/SulP transporter" evidence="13">
    <location>
        <begin position="13"/>
        <end position="367"/>
    </location>
</feature>
<dbReference type="Proteomes" id="UP000037397">
    <property type="component" value="Unassembled WGS sequence"/>
</dbReference>
<keyword evidence="8" id="KW-0456">Lyase</keyword>
<keyword evidence="6 12" id="KW-1133">Transmembrane helix</keyword>
<evidence type="ECO:0000256" key="4">
    <source>
        <dbReference type="ARBA" id="ARBA00022692"/>
    </source>
</evidence>
<dbReference type="GO" id="GO:0055085">
    <property type="term" value="P:transmembrane transport"/>
    <property type="evidence" value="ECO:0007669"/>
    <property type="project" value="InterPro"/>
</dbReference>
<evidence type="ECO:0000256" key="11">
    <source>
        <dbReference type="PIRSR" id="PIRSR601765-1"/>
    </source>
</evidence>
<feature type="transmembrane region" description="Helical" evidence="12">
    <location>
        <begin position="279"/>
        <end position="297"/>
    </location>
</feature>
<dbReference type="OrthoDB" id="9771198at2"/>
<feature type="binding site" evidence="11">
    <location>
        <position position="622"/>
    </location>
    <ligand>
        <name>Zn(2+)</name>
        <dbReference type="ChEBI" id="CHEBI:29105"/>
    </ligand>
</feature>
<dbReference type="AlphaFoldDB" id="A0A0L6CI66"/>
<dbReference type="Pfam" id="PF00916">
    <property type="entry name" value="Sulfate_transp"/>
    <property type="match status" value="1"/>
</dbReference>
<dbReference type="SMART" id="SM00947">
    <property type="entry name" value="Pro_CA"/>
    <property type="match status" value="1"/>
</dbReference>
<comment type="function">
    <text evidence="9">Catalyzes the reversible hydration of carbon dioxide to form bicarbonate.</text>
</comment>
<feature type="transmembrane region" description="Helical" evidence="12">
    <location>
        <begin position="234"/>
        <end position="259"/>
    </location>
</feature>
<evidence type="ECO:0000256" key="5">
    <source>
        <dbReference type="ARBA" id="ARBA00022833"/>
    </source>
</evidence>
<feature type="transmembrane region" description="Helical" evidence="12">
    <location>
        <begin position="111"/>
        <end position="133"/>
    </location>
</feature>
<evidence type="ECO:0000256" key="3">
    <source>
        <dbReference type="ARBA" id="ARBA00012925"/>
    </source>
</evidence>
<keyword evidence="4 12" id="KW-0812">Transmembrane</keyword>
<evidence type="ECO:0000256" key="2">
    <source>
        <dbReference type="ARBA" id="ARBA00006217"/>
    </source>
</evidence>
<dbReference type="GO" id="GO:0004089">
    <property type="term" value="F:carbonate dehydratase activity"/>
    <property type="evidence" value="ECO:0007669"/>
    <property type="project" value="UniProtKB-EC"/>
</dbReference>
<dbReference type="InterPro" id="IPR036874">
    <property type="entry name" value="Carbonic_anhydrase_sf"/>
</dbReference>
<dbReference type="SUPFAM" id="SSF53056">
    <property type="entry name" value="beta-carbonic anhydrase, cab"/>
    <property type="match status" value="1"/>
</dbReference>
<keyword evidence="5 11" id="KW-0862">Zinc</keyword>
<feature type="transmembrane region" description="Helical" evidence="12">
    <location>
        <begin position="192"/>
        <end position="214"/>
    </location>
</feature>
<dbReference type="EMBL" id="LAIR01000002">
    <property type="protein sequence ID" value="KNX37471.1"/>
    <property type="molecule type" value="Genomic_DNA"/>
</dbReference>
<feature type="transmembrane region" description="Helical" evidence="12">
    <location>
        <begin position="153"/>
        <end position="180"/>
    </location>
</feature>
<dbReference type="EC" id="4.2.1.1" evidence="3"/>
<dbReference type="GO" id="GO:0008270">
    <property type="term" value="F:zinc ion binding"/>
    <property type="evidence" value="ECO:0007669"/>
    <property type="project" value="InterPro"/>
</dbReference>
<reference evidence="15" key="1">
    <citation type="submission" date="2015-03" db="EMBL/GenBank/DDBJ databases">
        <title>Luteipulveratus halotolerans sp. nov., a novel actinobacterium (Dermacoccaceae) from Sarawak, Malaysia.</title>
        <authorList>
            <person name="Juboi H."/>
            <person name="Basik A."/>
            <person name="Shamsul S.S."/>
            <person name="Arnold P."/>
            <person name="Schmitt E.K."/>
            <person name="Sanglier J.-J."/>
            <person name="Yeo T."/>
        </authorList>
    </citation>
    <scope>NUCLEOTIDE SEQUENCE [LARGE SCALE GENOMIC DNA]</scope>
    <source>
        <strain evidence="15">C296001</strain>
    </source>
</reference>
<evidence type="ECO:0000256" key="9">
    <source>
        <dbReference type="ARBA" id="ARBA00024993"/>
    </source>
</evidence>
<keyword evidence="11" id="KW-0479">Metal-binding</keyword>
<evidence type="ECO:0000256" key="6">
    <source>
        <dbReference type="ARBA" id="ARBA00022989"/>
    </source>
</evidence>
<feature type="transmembrane region" description="Helical" evidence="12">
    <location>
        <begin position="44"/>
        <end position="64"/>
    </location>
</feature>
<dbReference type="STRING" id="1631356.VV01_10455"/>
<comment type="caution">
    <text evidence="14">The sequence shown here is derived from an EMBL/GenBank/DDBJ whole genome shotgun (WGS) entry which is preliminary data.</text>
</comment>
<dbReference type="PROSITE" id="PS00704">
    <property type="entry name" value="PROK_CO2_ANHYDRASE_1"/>
    <property type="match status" value="1"/>
</dbReference>
<keyword evidence="7 12" id="KW-0472">Membrane</keyword>
<dbReference type="Pfam" id="PF00484">
    <property type="entry name" value="Pro_CA"/>
    <property type="match status" value="1"/>
</dbReference>
<feature type="binding site" evidence="11">
    <location>
        <position position="562"/>
    </location>
    <ligand>
        <name>Zn(2+)</name>
        <dbReference type="ChEBI" id="CHEBI:29105"/>
    </ligand>
</feature>
<dbReference type="GO" id="GO:0016020">
    <property type="term" value="C:membrane"/>
    <property type="evidence" value="ECO:0007669"/>
    <property type="project" value="UniProtKB-SubCell"/>
</dbReference>
<evidence type="ECO:0000256" key="8">
    <source>
        <dbReference type="ARBA" id="ARBA00023239"/>
    </source>
</evidence>
<feature type="binding site" evidence="11">
    <location>
        <position position="625"/>
    </location>
    <ligand>
        <name>Zn(2+)</name>
        <dbReference type="ChEBI" id="CHEBI:29105"/>
    </ligand>
</feature>
<evidence type="ECO:0000256" key="7">
    <source>
        <dbReference type="ARBA" id="ARBA00023136"/>
    </source>
</evidence>
<feature type="transmembrane region" description="Helical" evidence="12">
    <location>
        <begin position="84"/>
        <end position="104"/>
    </location>
</feature>
<evidence type="ECO:0000313" key="15">
    <source>
        <dbReference type="Proteomes" id="UP000037397"/>
    </source>
</evidence>
<comment type="cofactor">
    <cofactor evidence="11">
        <name>Zn(2+)</name>
        <dbReference type="ChEBI" id="CHEBI:29105"/>
    </cofactor>
    <text evidence="11">Binds 1 zinc ion per subunit.</text>
</comment>
<accession>A0A0L6CI66</accession>
<keyword evidence="15" id="KW-1185">Reference proteome</keyword>
<dbReference type="Gene3D" id="3.40.1050.10">
    <property type="entry name" value="Carbonic anhydrase"/>
    <property type="match status" value="1"/>
</dbReference>
<feature type="binding site" evidence="11">
    <location>
        <position position="564"/>
    </location>
    <ligand>
        <name>Zn(2+)</name>
        <dbReference type="ChEBI" id="CHEBI:29105"/>
    </ligand>
</feature>
<feature type="transmembrane region" description="Helical" evidence="12">
    <location>
        <begin position="17"/>
        <end position="37"/>
    </location>
</feature>
<dbReference type="InterPro" id="IPR001902">
    <property type="entry name" value="SLC26A/SulP_fam"/>
</dbReference>
<feature type="transmembrane region" description="Helical" evidence="12">
    <location>
        <begin position="365"/>
        <end position="397"/>
    </location>
</feature>
<proteinExistence type="inferred from homology"/>
<comment type="catalytic activity">
    <reaction evidence="10">
        <text>hydrogencarbonate + H(+) = CO2 + H2O</text>
        <dbReference type="Rhea" id="RHEA:10748"/>
        <dbReference type="ChEBI" id="CHEBI:15377"/>
        <dbReference type="ChEBI" id="CHEBI:15378"/>
        <dbReference type="ChEBI" id="CHEBI:16526"/>
        <dbReference type="ChEBI" id="CHEBI:17544"/>
        <dbReference type="EC" id="4.2.1.1"/>
    </reaction>
</comment>
<evidence type="ECO:0000256" key="10">
    <source>
        <dbReference type="ARBA" id="ARBA00048348"/>
    </source>
</evidence>
<evidence type="ECO:0000313" key="14">
    <source>
        <dbReference type="EMBL" id="KNX37471.1"/>
    </source>
</evidence>
<evidence type="ECO:0000256" key="1">
    <source>
        <dbReference type="ARBA" id="ARBA00004141"/>
    </source>
</evidence>
<gene>
    <name evidence="14" type="ORF">VV01_10455</name>
</gene>
<comment type="similarity">
    <text evidence="2">Belongs to the beta-class carbonic anhydrase family.</text>
</comment>
<evidence type="ECO:0000259" key="13">
    <source>
        <dbReference type="Pfam" id="PF00916"/>
    </source>
</evidence>
<sequence length="738" mass="74932">MPTLIRPPSKASLRADLPASLVVFLVAVPLSMGIAVASGAPVMAGLVAAAAGGIVAGALGGSPLQVSGPAAGLTVIVASLINDLGWRTTCAVTLLAGVVQLLLSASRVARAALAISPVVVHAMLAGIGVTIMLQQVHVLLGATASSGAWANITTLPASVTGAALAEMLTGLAVIAVLIAWPRMPAAARRAPGPLVAVVGVTLAVVLLGASVRTVRLDGSILDAVSLPELPDGGWGAFAVGVLTVALVASVESLLSAVAIDKLHTGPRTDFDRELFGQGAANIASGALGGLPVTGVIVRSSANVAAGASSRSSAVLHGVWVVLFSVVGVALIEQVPFAALAGLLIVVGAQLVKPRDIRLAGRTGDLLVYVTTLLGVVFLNLLEGVAVGLALSVAILLVRVVRAHVEVEQLGAGRWQVAVEGSCSFLALPRLTAALGTVPAGADVVVDLDVDYLDHPASQAIADWARQHRAGGGAVRIEEHRAERIATVAQEPPRRDLSLATPAVWRPRPVGASEPVGPKRVPRALRPVLDGIDTFHRRGARRAQVVLEPLAEGQAPDALFLTCADSRVVPNLITSSGPGDLFTVRNVGNLVPERQGAGEESVDAALAFAVESLGVTSVIVCGHSACGAMNGLAHGVDDPSVNAWLAHGRQSLSAFRAGHPVGRQAAAHGFDETDQLALVNVAVQVSRLGRHPVVGPAAAAGRLTVAGLFFDIATARVLHVTSTELIELAPTRAADGADA</sequence>
<dbReference type="InterPro" id="IPR011547">
    <property type="entry name" value="SLC26A/SulP_dom"/>
</dbReference>
<dbReference type="InterPro" id="IPR015892">
    <property type="entry name" value="Carbonic_anhydrase_CS"/>
</dbReference>
<organism evidence="14 15">
    <name type="scientific">Luteipulveratus halotolerans</name>
    <dbReference type="NCBI Taxonomy" id="1631356"/>
    <lineage>
        <taxon>Bacteria</taxon>
        <taxon>Bacillati</taxon>
        <taxon>Actinomycetota</taxon>
        <taxon>Actinomycetes</taxon>
        <taxon>Micrococcales</taxon>
        <taxon>Dermacoccaceae</taxon>
        <taxon>Luteipulveratus</taxon>
    </lineage>
</organism>